<sequence length="394" mass="42620">MRKQQVAMSAAEEASIWALLRSSLELSKQLAEDISQCKAELRATSSLAPYTQKFFWGGAVRTAELQPEAYGEVSAVELSPEVNMATSEGQAEEAAPLPCTAKEAALLPSPAEEAVPLPCTAEEAVPLPCTAEEAVPLPCTAEEAVPLPCTAEEAVPLPCTAEEAVPLPSTAEEAVPLPRPARGGRPALQCRRGWHPEFQSCRGWRPASQGRCPASQCRQGRCSGFQPWWGCCSAPLLPDGGCFAFCRSERQFAQGPGTPVGGGFLVLRGEHPLEGGSVTPRPAEGNAVHLLTGHVTLLFSFTSRLDTECDLHSALDTLQIANEVYFPSMYPAGYKQSPLSCRISDLSCTKVLQEECVLNRPALQNSWRISFLHIIFSFIEILQVFLQENELKIQ</sequence>
<dbReference type="Proteomes" id="UP000221080">
    <property type="component" value="Chromosome 5"/>
</dbReference>
<reference evidence="2" key="2">
    <citation type="submission" date="2025-08" db="UniProtKB">
        <authorList>
            <consortium name="RefSeq"/>
        </authorList>
    </citation>
    <scope>IDENTIFICATION</scope>
    <source>
        <tissue evidence="2">Blood</tissue>
    </source>
</reference>
<proteinExistence type="predicted"/>
<organism evidence="1 2">
    <name type="scientific">Ictalurus punctatus</name>
    <name type="common">Channel catfish</name>
    <name type="synonym">Silurus punctatus</name>
    <dbReference type="NCBI Taxonomy" id="7998"/>
    <lineage>
        <taxon>Eukaryota</taxon>
        <taxon>Metazoa</taxon>
        <taxon>Chordata</taxon>
        <taxon>Craniata</taxon>
        <taxon>Vertebrata</taxon>
        <taxon>Euteleostomi</taxon>
        <taxon>Actinopterygii</taxon>
        <taxon>Neopterygii</taxon>
        <taxon>Teleostei</taxon>
        <taxon>Ostariophysi</taxon>
        <taxon>Siluriformes</taxon>
        <taxon>Ictaluridae</taxon>
        <taxon>Ictalurus</taxon>
    </lineage>
</organism>
<keyword evidence="1" id="KW-1185">Reference proteome</keyword>
<dbReference type="RefSeq" id="XP_053536226.1">
    <property type="nucleotide sequence ID" value="XM_053680251.1"/>
</dbReference>
<gene>
    <name evidence="2" type="primary">LOC128632846</name>
</gene>
<dbReference type="KEGG" id="ipu:128632846"/>
<reference evidence="1" key="1">
    <citation type="journal article" date="2016" name="Nat. Commun.">
        <title>The channel catfish genome sequence provides insights into the evolution of scale formation in teleosts.</title>
        <authorList>
            <person name="Liu Z."/>
            <person name="Liu S."/>
            <person name="Yao J."/>
            <person name="Bao L."/>
            <person name="Zhang J."/>
            <person name="Li Y."/>
            <person name="Jiang C."/>
            <person name="Sun L."/>
            <person name="Wang R."/>
            <person name="Zhang Y."/>
            <person name="Zhou T."/>
            <person name="Zeng Q."/>
            <person name="Fu Q."/>
            <person name="Gao S."/>
            <person name="Li N."/>
            <person name="Koren S."/>
            <person name="Jiang Y."/>
            <person name="Zimin A."/>
            <person name="Xu P."/>
            <person name="Phillippy A.M."/>
            <person name="Geng X."/>
            <person name="Song L."/>
            <person name="Sun F."/>
            <person name="Li C."/>
            <person name="Wang X."/>
            <person name="Chen A."/>
            <person name="Jin Y."/>
            <person name="Yuan Z."/>
            <person name="Yang Y."/>
            <person name="Tan S."/>
            <person name="Peatman E."/>
            <person name="Lu J."/>
            <person name="Qin Z."/>
            <person name="Dunham R."/>
            <person name="Li Z."/>
            <person name="Sonstegard T."/>
            <person name="Feng J."/>
            <person name="Danzmann R.G."/>
            <person name="Schroeder S."/>
            <person name="Scheffler B."/>
            <person name="Duke M.V."/>
            <person name="Ballard L."/>
            <person name="Kucuktas H."/>
            <person name="Kaltenboeck L."/>
            <person name="Liu H."/>
            <person name="Armbruster J."/>
            <person name="Xie Y."/>
            <person name="Kirby M.L."/>
            <person name="Tian Y."/>
            <person name="Flanagan M.E."/>
            <person name="Mu W."/>
            <person name="Waldbieser G.C."/>
        </authorList>
    </citation>
    <scope>NUCLEOTIDE SEQUENCE [LARGE SCALE GENOMIC DNA]</scope>
    <source>
        <strain evidence="1">SDA103</strain>
    </source>
</reference>
<accession>A0A9F7R688</accession>
<dbReference type="GeneID" id="128632846"/>
<dbReference type="AlphaFoldDB" id="A0A9F7R688"/>
<protein>
    <submittedName>
        <fullName evidence="2">Skin secretory protein xP2</fullName>
    </submittedName>
</protein>
<evidence type="ECO:0000313" key="1">
    <source>
        <dbReference type="Proteomes" id="UP000221080"/>
    </source>
</evidence>
<name>A0A9F7R688_ICTPU</name>
<evidence type="ECO:0000313" key="2">
    <source>
        <dbReference type="RefSeq" id="XP_053536226.1"/>
    </source>
</evidence>